<name>K9GTQ5_9PROT</name>
<dbReference type="STRING" id="1238182.C882_0768"/>
<comment type="caution">
    <text evidence="1">The sequence shown here is derived from an EMBL/GenBank/DDBJ whole genome shotgun (WGS) entry which is preliminary data.</text>
</comment>
<proteinExistence type="predicted"/>
<gene>
    <name evidence="1" type="ORF">C882_0768</name>
</gene>
<dbReference type="Proteomes" id="UP000009881">
    <property type="component" value="Unassembled WGS sequence"/>
</dbReference>
<organism evidence="1 2">
    <name type="scientific">Caenispirillum salinarum AK4</name>
    <dbReference type="NCBI Taxonomy" id="1238182"/>
    <lineage>
        <taxon>Bacteria</taxon>
        <taxon>Pseudomonadati</taxon>
        <taxon>Pseudomonadota</taxon>
        <taxon>Alphaproteobacteria</taxon>
        <taxon>Rhodospirillales</taxon>
        <taxon>Novispirillaceae</taxon>
        <taxon>Caenispirillum</taxon>
    </lineage>
</organism>
<dbReference type="EMBL" id="ANHY01000015">
    <property type="protein sequence ID" value="EKV28557.1"/>
    <property type="molecule type" value="Genomic_DNA"/>
</dbReference>
<dbReference type="RefSeq" id="WP_009541425.1">
    <property type="nucleotide sequence ID" value="NZ_ANHY01000015.1"/>
</dbReference>
<keyword evidence="2" id="KW-1185">Reference proteome</keyword>
<dbReference type="eggNOG" id="ENOG5033BB8">
    <property type="taxonomic scope" value="Bacteria"/>
</dbReference>
<dbReference type="OrthoDB" id="7346035at2"/>
<reference evidence="1 2" key="1">
    <citation type="journal article" date="2013" name="Genome Announc.">
        <title>Draft Genome Sequence of an Alphaproteobacterium, Caenispirillum salinarum AK4(T), Isolated from a Solar Saltern.</title>
        <authorList>
            <person name="Khatri I."/>
            <person name="Singh A."/>
            <person name="Korpole S."/>
            <person name="Pinnaka A.K."/>
            <person name="Subramanian S."/>
        </authorList>
    </citation>
    <scope>NUCLEOTIDE SEQUENCE [LARGE SCALE GENOMIC DNA]</scope>
    <source>
        <strain evidence="1 2">AK4</strain>
    </source>
</reference>
<protein>
    <submittedName>
        <fullName evidence="1">Uncharacterized protein</fullName>
    </submittedName>
</protein>
<sequence>MAELRIEQDGLPMRLRGVRVRRDGTLAAAHDRTVQRFRFRWRGVEFVARYRQDGQGARLRYAADFGPLPYATQAPDTNANLRAIVDAAREHLGPVARIRRDRRIIVGRRVPLETPVTADRLMATLATELLAVAPYLDLLKDHRAA</sequence>
<evidence type="ECO:0000313" key="1">
    <source>
        <dbReference type="EMBL" id="EKV28557.1"/>
    </source>
</evidence>
<accession>K9GTQ5</accession>
<dbReference type="AlphaFoldDB" id="K9GTQ5"/>
<evidence type="ECO:0000313" key="2">
    <source>
        <dbReference type="Proteomes" id="UP000009881"/>
    </source>
</evidence>